<name>A0A9W9M7T0_9EURO</name>
<dbReference type="GeneID" id="83185335"/>
<accession>A0A9W9M7T0</accession>
<evidence type="ECO:0000256" key="4">
    <source>
        <dbReference type="SAM" id="SignalP"/>
    </source>
</evidence>
<dbReference type="InterPro" id="IPR029033">
    <property type="entry name" value="His_PPase_superfam"/>
</dbReference>
<evidence type="ECO:0000256" key="2">
    <source>
        <dbReference type="SAM" id="MobiDB-lite"/>
    </source>
</evidence>
<sequence>MRYSLQSGLILAACIAAPVVDAERVLGAYLYSRHGDRTAKVLGNTQLTDLGYHEVFSSGSFYHDRYIAAGSDEQIEGISEPIVNPNQISASAPDDAVLQNSATGFLQGVYPPALKAASQTLGNGTFIQSPLDGYQIIQLQTTDTSQDSESSAWLQGSSDCSKATVSSNNYYLSDSYMSMLASTKDFYTSLSPMLNGAFGADQMSFKNAYTIFDYLNVGYIHNSTKTFPLRDNLTTELYGQLLQLASNQQYNLAFNESDPVRAIDGAVLAGEILSQLNKTITSDGKTKLGVQFGSYGTFMSFFGLMQLPVASVNFTGICDYASTFVLELVTNATGSGIPSTDDISVRFMFHNGTITGSDEPTVYPLFGQRNDLISWDDFKTQTEKIAILSDDQWCNQCGNTGGKCASSASTSSTSDSTGSSSSGSGGMSRAVAGVIGAMVTLAVILGLEALFFLVGGFRIAKRRKSGPEMSSSAAVAEDK</sequence>
<evidence type="ECO:0000256" key="3">
    <source>
        <dbReference type="SAM" id="Phobius"/>
    </source>
</evidence>
<dbReference type="Proteomes" id="UP001150904">
    <property type="component" value="Unassembled WGS sequence"/>
</dbReference>
<protein>
    <submittedName>
        <fullName evidence="5">Histidine phosphatase superfamily clade-2</fullName>
    </submittedName>
</protein>
<feature type="transmembrane region" description="Helical" evidence="3">
    <location>
        <begin position="430"/>
        <end position="454"/>
    </location>
</feature>
<comment type="caution">
    <text evidence="5">The sequence shown here is derived from an EMBL/GenBank/DDBJ whole genome shotgun (WGS) entry which is preliminary data.</text>
</comment>
<keyword evidence="6" id="KW-1185">Reference proteome</keyword>
<organism evidence="5 6">
    <name type="scientific">Penicillium cinerascens</name>
    <dbReference type="NCBI Taxonomy" id="70096"/>
    <lineage>
        <taxon>Eukaryota</taxon>
        <taxon>Fungi</taxon>
        <taxon>Dikarya</taxon>
        <taxon>Ascomycota</taxon>
        <taxon>Pezizomycotina</taxon>
        <taxon>Eurotiomycetes</taxon>
        <taxon>Eurotiomycetidae</taxon>
        <taxon>Eurotiales</taxon>
        <taxon>Aspergillaceae</taxon>
        <taxon>Penicillium</taxon>
    </lineage>
</organism>
<dbReference type="Gene3D" id="3.40.50.1240">
    <property type="entry name" value="Phosphoglycerate mutase-like"/>
    <property type="match status" value="1"/>
</dbReference>
<comment type="similarity">
    <text evidence="1">Belongs to the histidine acid phosphatase family.</text>
</comment>
<keyword evidence="3" id="KW-0812">Transmembrane</keyword>
<dbReference type="PANTHER" id="PTHR11567">
    <property type="entry name" value="ACID PHOSPHATASE-RELATED"/>
    <property type="match status" value="1"/>
</dbReference>
<feature type="region of interest" description="Disordered" evidence="2">
    <location>
        <begin position="404"/>
        <end position="425"/>
    </location>
</feature>
<keyword evidence="3" id="KW-1133">Transmembrane helix</keyword>
<dbReference type="AlphaFoldDB" id="A0A9W9M7T0"/>
<dbReference type="GO" id="GO:0016791">
    <property type="term" value="F:phosphatase activity"/>
    <property type="evidence" value="ECO:0007669"/>
    <property type="project" value="TreeGrafter"/>
</dbReference>
<evidence type="ECO:0000256" key="1">
    <source>
        <dbReference type="ARBA" id="ARBA00005375"/>
    </source>
</evidence>
<dbReference type="EMBL" id="JAPQKR010000016">
    <property type="protein sequence ID" value="KAJ5191993.1"/>
    <property type="molecule type" value="Genomic_DNA"/>
</dbReference>
<dbReference type="Pfam" id="PF00328">
    <property type="entry name" value="His_Phos_2"/>
    <property type="match status" value="1"/>
</dbReference>
<gene>
    <name evidence="5" type="ORF">N7498_010978</name>
</gene>
<keyword evidence="4" id="KW-0732">Signal</keyword>
<reference evidence="5" key="2">
    <citation type="journal article" date="2023" name="IMA Fungus">
        <title>Comparative genomic study of the Penicillium genus elucidates a diverse pangenome and 15 lateral gene transfer events.</title>
        <authorList>
            <person name="Petersen C."/>
            <person name="Sorensen T."/>
            <person name="Nielsen M.R."/>
            <person name="Sondergaard T.E."/>
            <person name="Sorensen J.L."/>
            <person name="Fitzpatrick D.A."/>
            <person name="Frisvad J.C."/>
            <person name="Nielsen K.L."/>
        </authorList>
    </citation>
    <scope>NUCLEOTIDE SEQUENCE</scope>
    <source>
        <strain evidence="5">IBT 15544</strain>
    </source>
</reference>
<dbReference type="InterPro" id="IPR050645">
    <property type="entry name" value="Histidine_acid_phosphatase"/>
</dbReference>
<dbReference type="InterPro" id="IPR000560">
    <property type="entry name" value="His_Pase_clade-2"/>
</dbReference>
<dbReference type="SUPFAM" id="SSF53254">
    <property type="entry name" value="Phosphoglycerate mutase-like"/>
    <property type="match status" value="1"/>
</dbReference>
<dbReference type="PANTHER" id="PTHR11567:SF142">
    <property type="entry name" value="PHOSPHOGLYCERATE MUTASE-LIKE PROTEIN"/>
    <property type="match status" value="1"/>
</dbReference>
<reference evidence="5" key="1">
    <citation type="submission" date="2022-12" db="EMBL/GenBank/DDBJ databases">
        <authorList>
            <person name="Petersen C."/>
        </authorList>
    </citation>
    <scope>NUCLEOTIDE SEQUENCE</scope>
    <source>
        <strain evidence="5">IBT 15544</strain>
    </source>
</reference>
<feature type="chain" id="PRO_5040936143" evidence="4">
    <location>
        <begin position="23"/>
        <end position="479"/>
    </location>
</feature>
<evidence type="ECO:0000313" key="5">
    <source>
        <dbReference type="EMBL" id="KAJ5191993.1"/>
    </source>
</evidence>
<evidence type="ECO:0000313" key="6">
    <source>
        <dbReference type="Proteomes" id="UP001150904"/>
    </source>
</evidence>
<keyword evidence="3" id="KW-0472">Membrane</keyword>
<dbReference type="OrthoDB" id="258392at2759"/>
<dbReference type="RefSeq" id="XP_058304933.1">
    <property type="nucleotide sequence ID" value="XM_058458034.1"/>
</dbReference>
<proteinExistence type="inferred from homology"/>
<feature type="signal peptide" evidence="4">
    <location>
        <begin position="1"/>
        <end position="22"/>
    </location>
</feature>